<gene>
    <name evidence="1" type="ORF">BK716_31400</name>
</gene>
<organism evidence="1 2">
    <name type="scientific">Bacillus thuringiensis subsp. higo</name>
    <dbReference type="NCBI Taxonomy" id="132266"/>
    <lineage>
        <taxon>Bacteria</taxon>
        <taxon>Bacillati</taxon>
        <taxon>Bacillota</taxon>
        <taxon>Bacilli</taxon>
        <taxon>Bacillales</taxon>
        <taxon>Bacillaceae</taxon>
        <taxon>Bacillus</taxon>
        <taxon>Bacillus cereus group</taxon>
    </lineage>
</organism>
<comment type="caution">
    <text evidence="1">The sequence shown here is derived from an EMBL/GenBank/DDBJ whole genome shotgun (WGS) entry which is preliminary data.</text>
</comment>
<evidence type="ECO:0000313" key="1">
    <source>
        <dbReference type="EMBL" id="OUB39982.1"/>
    </source>
</evidence>
<dbReference type="Proteomes" id="UP000194816">
    <property type="component" value="Unassembled WGS sequence"/>
</dbReference>
<accession>A0A9X6QIU8</accession>
<dbReference type="RefSeq" id="WP_088115663.1">
    <property type="nucleotide sequence ID" value="NZ_MOOK01000232.1"/>
</dbReference>
<name>A0A9X6QIU8_BACUH</name>
<protein>
    <submittedName>
        <fullName evidence="1">CopG family transcriptional regulator</fullName>
    </submittedName>
</protein>
<reference evidence="1 2" key="1">
    <citation type="submission" date="2016-10" db="EMBL/GenBank/DDBJ databases">
        <title>Comparative genomics of Bacillus thuringiensis reveals a path to pathogens against multiple invertebrate hosts.</title>
        <authorList>
            <person name="Zheng J."/>
            <person name="Gao Q."/>
            <person name="Liu H."/>
            <person name="Peng D."/>
            <person name="Ruan L."/>
            <person name="Sun M."/>
        </authorList>
    </citation>
    <scope>NUCLEOTIDE SEQUENCE [LARGE SCALE GENOMIC DNA]</scope>
    <source>
        <strain evidence="1">BGSC 4AU1</strain>
    </source>
</reference>
<dbReference type="EMBL" id="MOOK01000232">
    <property type="protein sequence ID" value="OUB39982.1"/>
    <property type="molecule type" value="Genomic_DNA"/>
</dbReference>
<proteinExistence type="predicted"/>
<sequence length="55" mass="6359">MQKHGGKREKAGRPSLGITKKVSITLPKEDWTRIEESKKSFSQFFRELVLIKGKE</sequence>
<evidence type="ECO:0000313" key="2">
    <source>
        <dbReference type="Proteomes" id="UP000194816"/>
    </source>
</evidence>
<dbReference type="AlphaFoldDB" id="A0A9X6QIU8"/>